<gene>
    <name evidence="8" type="ORF">K788_0001580</name>
</gene>
<comment type="cofactor">
    <cofactor evidence="1 6 7">
        <name>pyridoxal 5'-phosphate</name>
        <dbReference type="ChEBI" id="CHEBI:597326"/>
    </cofactor>
</comment>
<dbReference type="InterPro" id="IPR010977">
    <property type="entry name" value="Aromatic_deC"/>
</dbReference>
<evidence type="ECO:0000256" key="3">
    <source>
        <dbReference type="ARBA" id="ARBA00022793"/>
    </source>
</evidence>
<name>A0A0P0RMH7_9BURK</name>
<evidence type="ECO:0000313" key="8">
    <source>
        <dbReference type="EMBL" id="ALL70064.1"/>
    </source>
</evidence>
<evidence type="ECO:0000256" key="6">
    <source>
        <dbReference type="PIRSR" id="PIRSR602129-50"/>
    </source>
</evidence>
<evidence type="ECO:0000256" key="1">
    <source>
        <dbReference type="ARBA" id="ARBA00001933"/>
    </source>
</evidence>
<keyword evidence="3" id="KW-0210">Decarboxylase</keyword>
<evidence type="ECO:0000313" key="9">
    <source>
        <dbReference type="Proteomes" id="UP000019146"/>
    </source>
</evidence>
<dbReference type="SUPFAM" id="SSF53383">
    <property type="entry name" value="PLP-dependent transferases"/>
    <property type="match status" value="1"/>
</dbReference>
<dbReference type="InterPro" id="IPR015422">
    <property type="entry name" value="PyrdxlP-dep_Trfase_small"/>
</dbReference>
<keyword evidence="5 7" id="KW-0456">Lyase</keyword>
<dbReference type="GO" id="GO:0030170">
    <property type="term" value="F:pyridoxal phosphate binding"/>
    <property type="evidence" value="ECO:0007669"/>
    <property type="project" value="InterPro"/>
</dbReference>
<dbReference type="Gene3D" id="3.90.1150.10">
    <property type="entry name" value="Aspartate Aminotransferase, domain 1"/>
    <property type="match status" value="1"/>
</dbReference>
<proteinExistence type="inferred from homology"/>
<accession>A0A0P0RMH7</accession>
<dbReference type="InterPro" id="IPR002129">
    <property type="entry name" value="PyrdxlP-dep_de-COase"/>
</dbReference>
<dbReference type="PANTHER" id="PTHR11999">
    <property type="entry name" value="GROUP II PYRIDOXAL-5-PHOSPHATE DECARBOXYLASE"/>
    <property type="match status" value="1"/>
</dbReference>
<sequence length="483" mass="51414">MADDTRNALETAARLALAFHDSRASRPTGPTASFAELSAAFGGPAPEQGEPADAVIARLSAIAEPGLLGTAGPRFFGWVAGGSHPAAVAADWLTSIWGQNAATWHGAPAAAVAEQVVAGWFLDLLDLPRDCSVGFTTGATMSNFVCLAAARDAVLRQAGWDVEADGLCGAPPISVYVGEGVHAGVLAALRYLGIGERRVIRIAADESGRMQVSALREALAQHSGPLIVIAQAGHMMTGAFDPVGEIAACTHEHGGWVHVDAAFGLWVRASPQYRDLAAGIDDADSWAADAHKWLQAPYETGCAFVRDAAAHRRAMSIHASYLPQADEGVRDPVHYTPELSRRARGFALWALVRSLGRQGIAAMVERHCALARRMARRLALGPGVALLNEVELNQVIVRFGSAYDTSLADELTLRAIERIRAQGICDVRAARWQGRAVMRLSVISWATTEHDADRAADAILSAWDQVHGDYLCQEREAMALAFG</sequence>
<dbReference type="PANTHER" id="PTHR11999:SF70">
    <property type="entry name" value="MIP05841P"/>
    <property type="match status" value="1"/>
</dbReference>
<dbReference type="InterPro" id="IPR015421">
    <property type="entry name" value="PyrdxlP-dep_Trfase_major"/>
</dbReference>
<reference evidence="8 9" key="1">
    <citation type="journal article" date="2014" name="Genome Announc.">
        <title>Draft Genome Sequence of the Haloacid-Degrading Burkholderia caribensis Strain MBA4.</title>
        <authorList>
            <person name="Pan Y."/>
            <person name="Kong K.F."/>
            <person name="Tsang J.S."/>
        </authorList>
    </citation>
    <scope>NUCLEOTIDE SEQUENCE [LARGE SCALE GENOMIC DNA]</scope>
    <source>
        <strain evidence="8 9">MBA4</strain>
        <plasmid evidence="9">Plasmid</plasmid>
    </source>
</reference>
<keyword evidence="8" id="KW-0614">Plasmid</keyword>
<dbReference type="Proteomes" id="UP000019146">
    <property type="component" value="Plasmid unnamed"/>
</dbReference>
<comment type="similarity">
    <text evidence="2 7">Belongs to the group II decarboxylase family.</text>
</comment>
<dbReference type="GO" id="GO:0019752">
    <property type="term" value="P:carboxylic acid metabolic process"/>
    <property type="evidence" value="ECO:0007669"/>
    <property type="project" value="InterPro"/>
</dbReference>
<dbReference type="EMBL" id="CP012748">
    <property type="protein sequence ID" value="ALL70064.1"/>
    <property type="molecule type" value="Genomic_DNA"/>
</dbReference>
<evidence type="ECO:0000256" key="5">
    <source>
        <dbReference type="ARBA" id="ARBA00023239"/>
    </source>
</evidence>
<dbReference type="Gene3D" id="3.40.640.10">
    <property type="entry name" value="Type I PLP-dependent aspartate aminotransferase-like (Major domain)"/>
    <property type="match status" value="1"/>
</dbReference>
<dbReference type="KEGG" id="bcai:K788_0001580"/>
<dbReference type="Pfam" id="PF00282">
    <property type="entry name" value="Pyridoxal_deC"/>
    <property type="match status" value="1"/>
</dbReference>
<keyword evidence="4 6" id="KW-0663">Pyridoxal phosphate</keyword>
<dbReference type="GeneID" id="69973570"/>
<organism evidence="8 9">
    <name type="scientific">Paraburkholderia caribensis MBA4</name>
    <dbReference type="NCBI Taxonomy" id="1323664"/>
    <lineage>
        <taxon>Bacteria</taxon>
        <taxon>Pseudomonadati</taxon>
        <taxon>Pseudomonadota</taxon>
        <taxon>Betaproteobacteria</taxon>
        <taxon>Burkholderiales</taxon>
        <taxon>Burkholderiaceae</taxon>
        <taxon>Paraburkholderia</taxon>
    </lineage>
</organism>
<dbReference type="PRINTS" id="PR00800">
    <property type="entry name" value="YHDCRBOXLASE"/>
</dbReference>
<dbReference type="GO" id="GO:0016831">
    <property type="term" value="F:carboxy-lyase activity"/>
    <property type="evidence" value="ECO:0007669"/>
    <property type="project" value="UniProtKB-KW"/>
</dbReference>
<dbReference type="GO" id="GO:0006520">
    <property type="term" value="P:amino acid metabolic process"/>
    <property type="evidence" value="ECO:0007669"/>
    <property type="project" value="InterPro"/>
</dbReference>
<evidence type="ECO:0000256" key="7">
    <source>
        <dbReference type="RuleBase" id="RU000382"/>
    </source>
</evidence>
<evidence type="ECO:0000256" key="4">
    <source>
        <dbReference type="ARBA" id="ARBA00022898"/>
    </source>
</evidence>
<evidence type="ECO:0000256" key="2">
    <source>
        <dbReference type="ARBA" id="ARBA00009533"/>
    </source>
</evidence>
<geneLocation type="plasmid" evidence="9"/>
<protein>
    <submittedName>
        <fullName evidence="8">Aromatic-L-amino-acid decarboxylase</fullName>
    </submittedName>
</protein>
<feature type="modified residue" description="N6-(pyridoxal phosphate)lysine" evidence="6">
    <location>
        <position position="292"/>
    </location>
</feature>
<dbReference type="InterPro" id="IPR015424">
    <property type="entry name" value="PyrdxlP-dep_Trfase"/>
</dbReference>
<dbReference type="RefSeq" id="WP_035994932.1">
    <property type="nucleotide sequence ID" value="NZ_CP012748.1"/>
</dbReference>
<dbReference type="AlphaFoldDB" id="A0A0P0RMH7"/>